<dbReference type="EMBL" id="BSOP01000031">
    <property type="protein sequence ID" value="GLR52750.1"/>
    <property type="molecule type" value="Genomic_DNA"/>
</dbReference>
<protein>
    <submittedName>
        <fullName evidence="1">Uncharacterized protein</fullName>
    </submittedName>
</protein>
<proteinExistence type="predicted"/>
<comment type="caution">
    <text evidence="1">The sequence shown here is derived from an EMBL/GenBank/DDBJ whole genome shotgun (WGS) entry which is preliminary data.</text>
</comment>
<dbReference type="RefSeq" id="WP_244769067.1">
    <property type="nucleotide sequence ID" value="NZ_BSOP01000031.1"/>
</dbReference>
<dbReference type="Proteomes" id="UP001156702">
    <property type="component" value="Unassembled WGS sequence"/>
</dbReference>
<gene>
    <name evidence="1" type="ORF">GCM10007923_39640</name>
</gene>
<organism evidence="1 2">
    <name type="scientific">Shinella yambaruensis</name>
    <dbReference type="NCBI Taxonomy" id="415996"/>
    <lineage>
        <taxon>Bacteria</taxon>
        <taxon>Pseudomonadati</taxon>
        <taxon>Pseudomonadota</taxon>
        <taxon>Alphaproteobacteria</taxon>
        <taxon>Hyphomicrobiales</taxon>
        <taxon>Rhizobiaceae</taxon>
        <taxon>Shinella</taxon>
    </lineage>
</organism>
<keyword evidence="2" id="KW-1185">Reference proteome</keyword>
<reference evidence="2" key="1">
    <citation type="journal article" date="2019" name="Int. J. Syst. Evol. Microbiol.">
        <title>The Global Catalogue of Microorganisms (GCM) 10K type strain sequencing project: providing services to taxonomists for standard genome sequencing and annotation.</title>
        <authorList>
            <consortium name="The Broad Institute Genomics Platform"/>
            <consortium name="The Broad Institute Genome Sequencing Center for Infectious Disease"/>
            <person name="Wu L."/>
            <person name="Ma J."/>
        </authorList>
    </citation>
    <scope>NUCLEOTIDE SEQUENCE [LARGE SCALE GENOMIC DNA]</scope>
    <source>
        <strain evidence="2">NBRC 102122</strain>
    </source>
</reference>
<evidence type="ECO:0000313" key="1">
    <source>
        <dbReference type="EMBL" id="GLR52750.1"/>
    </source>
</evidence>
<accession>A0ABQ5ZIY6</accession>
<name>A0ABQ5ZIY6_9HYPH</name>
<sequence length="69" mass="7270">MSGAASEARRPGRINWRIAAFLIVAAGLALFAGANAHLVHVALTSQPDCVQHLKTEGRDGAYRAARPSC</sequence>
<evidence type="ECO:0000313" key="2">
    <source>
        <dbReference type="Proteomes" id="UP001156702"/>
    </source>
</evidence>